<dbReference type="Gene3D" id="3.20.20.80">
    <property type="entry name" value="Glycosidases"/>
    <property type="match status" value="2"/>
</dbReference>
<name>A0A518EP77_9BACT</name>
<comment type="catalytic activity">
    <reaction evidence="1">
        <text>Transfers a segment of a (1-&gt;4)-alpha-D-glucan to a new position in an acceptor, which may be glucose or a (1-&gt;4)-alpha-D-glucan.</text>
        <dbReference type="EC" id="2.4.1.25"/>
    </reaction>
</comment>
<sequence>MGDVSFHFPRAAGVLLPLSALPSRHGIGDLGPEAYRFVDWLESAGVTWWQMLPVGPIGPGNSPYASSSAFAGEALYLSLERLSEDGLLESGDLSGARDLRSGNVKYVEMRQFKEPLLERAFTAWKGRRRTAAYKQFCEREAHWLEAWAVRPLAKTDADQELRERFLQFEFQRQWDALRAYATERGVRLIGDAPIFVGRDSVDVATRPELFRLRPDGAPAVLTGCPPDAMNADGQLWGHPHYDWDAHRAEGYGWWRARMRRQLDLFDVVRVDHFIGFRNAWEVQGDAENAREGFWANTPGEEILDAIREEIGSLPLIAEDLGSVTDEVLALRDAYGLPGMRVLQWGFSPHSFHAPHAAPENSIVYPATHDNDTCVGWWRGLDAQTKKRFRIATAGEGKTVASTMYRTAFGTRAHTAIVQLQDLLGLGRATRTNTPGTATGNWVWRASRADLSAARARRLHELLDATDRLAP</sequence>
<evidence type="ECO:0000256" key="7">
    <source>
        <dbReference type="ARBA" id="ARBA00023277"/>
    </source>
</evidence>
<dbReference type="OrthoDB" id="9811841at2"/>
<dbReference type="AlphaFoldDB" id="A0A518EP77"/>
<evidence type="ECO:0000256" key="1">
    <source>
        <dbReference type="ARBA" id="ARBA00000439"/>
    </source>
</evidence>
<gene>
    <name evidence="10" type="primary">malQ</name>
    <name evidence="10" type="ORF">Poly30_14000</name>
</gene>
<keyword evidence="11" id="KW-1185">Reference proteome</keyword>
<dbReference type="PANTHER" id="PTHR32438:SF5">
    <property type="entry name" value="4-ALPHA-GLUCANOTRANSFERASE DPE1, CHLOROPLASTIC_AMYLOPLASTIC"/>
    <property type="match status" value="1"/>
</dbReference>
<dbReference type="GO" id="GO:0005975">
    <property type="term" value="P:carbohydrate metabolic process"/>
    <property type="evidence" value="ECO:0007669"/>
    <property type="project" value="InterPro"/>
</dbReference>
<dbReference type="Pfam" id="PF02446">
    <property type="entry name" value="Glyco_hydro_77"/>
    <property type="match status" value="2"/>
</dbReference>
<keyword evidence="7" id="KW-0119">Carbohydrate metabolism</keyword>
<protein>
    <recommendedName>
        <fullName evidence="4">4-alpha-glucanotransferase</fullName>
        <ecNumber evidence="3">2.4.1.25</ecNumber>
    </recommendedName>
    <alternativeName>
        <fullName evidence="8">Amylomaltase</fullName>
    </alternativeName>
    <alternativeName>
        <fullName evidence="9">Disproportionating enzyme</fullName>
    </alternativeName>
</protein>
<keyword evidence="6 10" id="KW-0808">Transferase</keyword>
<evidence type="ECO:0000313" key="11">
    <source>
        <dbReference type="Proteomes" id="UP000320390"/>
    </source>
</evidence>
<dbReference type="PANTHER" id="PTHR32438">
    <property type="entry name" value="4-ALPHA-GLUCANOTRANSFERASE DPE1, CHLOROPLASTIC/AMYLOPLASTIC"/>
    <property type="match status" value="1"/>
</dbReference>
<proteinExistence type="inferred from homology"/>
<evidence type="ECO:0000256" key="5">
    <source>
        <dbReference type="ARBA" id="ARBA00022676"/>
    </source>
</evidence>
<evidence type="ECO:0000256" key="4">
    <source>
        <dbReference type="ARBA" id="ARBA00020295"/>
    </source>
</evidence>
<dbReference type="SUPFAM" id="SSF51445">
    <property type="entry name" value="(Trans)glycosidases"/>
    <property type="match status" value="1"/>
</dbReference>
<organism evidence="10 11">
    <name type="scientific">Saltatorellus ferox</name>
    <dbReference type="NCBI Taxonomy" id="2528018"/>
    <lineage>
        <taxon>Bacteria</taxon>
        <taxon>Pseudomonadati</taxon>
        <taxon>Planctomycetota</taxon>
        <taxon>Planctomycetia</taxon>
        <taxon>Planctomycetia incertae sedis</taxon>
        <taxon>Saltatorellus</taxon>
    </lineage>
</organism>
<dbReference type="EC" id="2.4.1.25" evidence="3"/>
<dbReference type="InterPro" id="IPR003385">
    <property type="entry name" value="Glyco_hydro_77"/>
</dbReference>
<evidence type="ECO:0000256" key="9">
    <source>
        <dbReference type="ARBA" id="ARBA00031501"/>
    </source>
</evidence>
<dbReference type="GO" id="GO:0004134">
    <property type="term" value="F:4-alpha-glucanotransferase activity"/>
    <property type="evidence" value="ECO:0007669"/>
    <property type="project" value="UniProtKB-EC"/>
</dbReference>
<accession>A0A518EP77</accession>
<dbReference type="Proteomes" id="UP000320390">
    <property type="component" value="Chromosome"/>
</dbReference>
<keyword evidence="5 10" id="KW-0328">Glycosyltransferase</keyword>
<evidence type="ECO:0000256" key="6">
    <source>
        <dbReference type="ARBA" id="ARBA00022679"/>
    </source>
</evidence>
<evidence type="ECO:0000256" key="3">
    <source>
        <dbReference type="ARBA" id="ARBA00012560"/>
    </source>
</evidence>
<dbReference type="InterPro" id="IPR017853">
    <property type="entry name" value="GH"/>
</dbReference>
<reference evidence="10 11" key="1">
    <citation type="submission" date="2019-02" db="EMBL/GenBank/DDBJ databases">
        <title>Deep-cultivation of Planctomycetes and their phenomic and genomic characterization uncovers novel biology.</title>
        <authorList>
            <person name="Wiegand S."/>
            <person name="Jogler M."/>
            <person name="Boedeker C."/>
            <person name="Pinto D."/>
            <person name="Vollmers J."/>
            <person name="Rivas-Marin E."/>
            <person name="Kohn T."/>
            <person name="Peeters S.H."/>
            <person name="Heuer A."/>
            <person name="Rast P."/>
            <person name="Oberbeckmann S."/>
            <person name="Bunk B."/>
            <person name="Jeske O."/>
            <person name="Meyerdierks A."/>
            <person name="Storesund J.E."/>
            <person name="Kallscheuer N."/>
            <person name="Luecker S."/>
            <person name="Lage O.M."/>
            <person name="Pohl T."/>
            <person name="Merkel B.J."/>
            <person name="Hornburger P."/>
            <person name="Mueller R.-W."/>
            <person name="Bruemmer F."/>
            <person name="Labrenz M."/>
            <person name="Spormann A.M."/>
            <person name="Op den Camp H."/>
            <person name="Overmann J."/>
            <person name="Amann R."/>
            <person name="Jetten M.S.M."/>
            <person name="Mascher T."/>
            <person name="Medema M.H."/>
            <person name="Devos D.P."/>
            <person name="Kaster A.-K."/>
            <person name="Ovreas L."/>
            <person name="Rohde M."/>
            <person name="Galperin M.Y."/>
            <person name="Jogler C."/>
        </authorList>
    </citation>
    <scope>NUCLEOTIDE SEQUENCE [LARGE SCALE GENOMIC DNA]</scope>
    <source>
        <strain evidence="10 11">Poly30</strain>
    </source>
</reference>
<evidence type="ECO:0000256" key="2">
    <source>
        <dbReference type="ARBA" id="ARBA00005684"/>
    </source>
</evidence>
<comment type="similarity">
    <text evidence="2">Belongs to the disproportionating enzyme family.</text>
</comment>
<evidence type="ECO:0000313" key="10">
    <source>
        <dbReference type="EMBL" id="QDV05897.1"/>
    </source>
</evidence>
<evidence type="ECO:0000256" key="8">
    <source>
        <dbReference type="ARBA" id="ARBA00031423"/>
    </source>
</evidence>
<dbReference type="EMBL" id="CP036434">
    <property type="protein sequence ID" value="QDV05897.1"/>
    <property type="molecule type" value="Genomic_DNA"/>
</dbReference>